<dbReference type="STRING" id="166423.A0A0M8ZUD7"/>
<protein>
    <submittedName>
        <fullName evidence="1">Uncharacterized protein</fullName>
    </submittedName>
</protein>
<evidence type="ECO:0000313" key="1">
    <source>
        <dbReference type="EMBL" id="KOX71335.1"/>
    </source>
</evidence>
<organism evidence="1 2">
    <name type="scientific">Melipona quadrifasciata</name>
    <dbReference type="NCBI Taxonomy" id="166423"/>
    <lineage>
        <taxon>Eukaryota</taxon>
        <taxon>Metazoa</taxon>
        <taxon>Ecdysozoa</taxon>
        <taxon>Arthropoda</taxon>
        <taxon>Hexapoda</taxon>
        <taxon>Insecta</taxon>
        <taxon>Pterygota</taxon>
        <taxon>Neoptera</taxon>
        <taxon>Endopterygota</taxon>
        <taxon>Hymenoptera</taxon>
        <taxon>Apocrita</taxon>
        <taxon>Aculeata</taxon>
        <taxon>Apoidea</taxon>
        <taxon>Anthophila</taxon>
        <taxon>Apidae</taxon>
        <taxon>Melipona</taxon>
    </lineage>
</organism>
<reference evidence="1 2" key="1">
    <citation type="submission" date="2015-07" db="EMBL/GenBank/DDBJ databases">
        <title>The genome of Melipona quadrifasciata.</title>
        <authorList>
            <person name="Pan H."/>
            <person name="Kapheim K."/>
        </authorList>
    </citation>
    <scope>NUCLEOTIDE SEQUENCE [LARGE SCALE GENOMIC DNA]</scope>
    <source>
        <strain evidence="1">0111107301</strain>
        <tissue evidence="1">Whole body</tissue>
    </source>
</reference>
<accession>A0A0M8ZUD7</accession>
<name>A0A0M8ZUD7_9HYME</name>
<dbReference type="Proteomes" id="UP000053105">
    <property type="component" value="Unassembled WGS sequence"/>
</dbReference>
<dbReference type="OrthoDB" id="3205605at2759"/>
<sequence>MKWLILNEAGFRRLRFLLVEKKKKKKGKKELGGVELLGEATPVCTRIFKFVTPVSFDFLSQVESLNMEITWISEMIHNTIYPAGASSELLPEDRGTDYAPPGTLPPNAENISSAAKDLLKRLLQPDPCLRLRSLLSLQRIAFYMGYDLQSYMQKKDTARYPSTRGHHTAPSPITAPHCSTSTHCNCHGLWNLQPKQNTNMLLGFLSKNSGLTLLEKCIEEFPIVDFALQTDYTDIVFHPRFIVLPGRWKNRARTQGIDASLLQIFGTCCHQCKTYLLRKKITLNVICYLDYKLKFQTYVLRREYKQLAFCERCSCRVNDVHM</sequence>
<evidence type="ECO:0000313" key="2">
    <source>
        <dbReference type="Proteomes" id="UP000053105"/>
    </source>
</evidence>
<proteinExistence type="predicted"/>
<keyword evidence="2" id="KW-1185">Reference proteome</keyword>
<dbReference type="EMBL" id="KQ435840">
    <property type="protein sequence ID" value="KOX71335.1"/>
    <property type="molecule type" value="Genomic_DNA"/>
</dbReference>
<dbReference type="AlphaFoldDB" id="A0A0M8ZUD7"/>
<gene>
    <name evidence="1" type="ORF">WN51_01608</name>
</gene>